<evidence type="ECO:0000256" key="2">
    <source>
        <dbReference type="ARBA" id="ARBA00023125"/>
    </source>
</evidence>
<dbReference type="InterPro" id="IPR018060">
    <property type="entry name" value="HTH_AraC"/>
</dbReference>
<dbReference type="InterPro" id="IPR032783">
    <property type="entry name" value="AraC_lig"/>
</dbReference>
<name>A0ABS6KVB7_9GAMM</name>
<sequence length="310" mass="34511">MDSLSDVLSLLELRSYVSGGFDAGGAWAVRFGSHEGIKFHAVLRGQCWVSVEGEPEPVQISEGECFLLARGKPFRIASDMAVEAVDARTLLPQVQDGRIVTYNGGGEFLSIGGYFTLADDQADLLLKMLPPIMHVRDEPGLSTLRWCIERMRQELREPQPGGDIVARQLATMVLVLVLRVRLSARNSDDVGWLFALADKRMRAVINAMHEAPDAKWTLQKLAGQAAMSRTTFALRFRELVGLSPMDYLTRWRMTLAADRLRHSRDSVAEIGRAVGYESEKSFSTAFKRVMNCPPRQYGRGQRTAGHSEPT</sequence>
<dbReference type="PANTHER" id="PTHR46796:SF7">
    <property type="entry name" value="ARAC FAMILY TRANSCRIPTIONAL REGULATOR"/>
    <property type="match status" value="1"/>
</dbReference>
<dbReference type="PROSITE" id="PS00041">
    <property type="entry name" value="HTH_ARAC_FAMILY_1"/>
    <property type="match status" value="1"/>
</dbReference>
<dbReference type="EMBL" id="JAFMOU010000054">
    <property type="protein sequence ID" value="MBU9833555.1"/>
    <property type="molecule type" value="Genomic_DNA"/>
</dbReference>
<dbReference type="Proteomes" id="UP000699865">
    <property type="component" value="Unassembled WGS sequence"/>
</dbReference>
<keyword evidence="6" id="KW-1185">Reference proteome</keyword>
<keyword evidence="3" id="KW-0804">Transcription</keyword>
<comment type="caution">
    <text evidence="5">The sequence shown here is derived from an EMBL/GenBank/DDBJ whole genome shotgun (WGS) entry which is preliminary data.</text>
</comment>
<proteinExistence type="predicted"/>
<keyword evidence="1" id="KW-0805">Transcription regulation</keyword>
<dbReference type="SMART" id="SM00342">
    <property type="entry name" value="HTH_ARAC"/>
    <property type="match status" value="1"/>
</dbReference>
<keyword evidence="2" id="KW-0238">DNA-binding</keyword>
<organism evidence="5 6">
    <name type="scientific">Rahnella perminowiae</name>
    <dbReference type="NCBI Taxonomy" id="2816244"/>
    <lineage>
        <taxon>Bacteria</taxon>
        <taxon>Pseudomonadati</taxon>
        <taxon>Pseudomonadota</taxon>
        <taxon>Gammaproteobacteria</taxon>
        <taxon>Enterobacterales</taxon>
        <taxon>Yersiniaceae</taxon>
        <taxon>Rahnella</taxon>
    </lineage>
</organism>
<evidence type="ECO:0000313" key="6">
    <source>
        <dbReference type="Proteomes" id="UP000699865"/>
    </source>
</evidence>
<dbReference type="InterPro" id="IPR050204">
    <property type="entry name" value="AraC_XylS_family_regulators"/>
</dbReference>
<evidence type="ECO:0000256" key="3">
    <source>
        <dbReference type="ARBA" id="ARBA00023163"/>
    </source>
</evidence>
<dbReference type="PANTHER" id="PTHR46796">
    <property type="entry name" value="HTH-TYPE TRANSCRIPTIONAL ACTIVATOR RHAS-RELATED"/>
    <property type="match status" value="1"/>
</dbReference>
<accession>A0ABS6KVB7</accession>
<evidence type="ECO:0000259" key="4">
    <source>
        <dbReference type="PROSITE" id="PS01124"/>
    </source>
</evidence>
<gene>
    <name evidence="5" type="ORF">J1786_01705</name>
</gene>
<protein>
    <submittedName>
        <fullName evidence="5">AraC family transcriptional regulator</fullName>
    </submittedName>
</protein>
<dbReference type="PROSITE" id="PS01124">
    <property type="entry name" value="HTH_ARAC_FAMILY_2"/>
    <property type="match status" value="1"/>
</dbReference>
<evidence type="ECO:0000313" key="5">
    <source>
        <dbReference type="EMBL" id="MBU9833555.1"/>
    </source>
</evidence>
<evidence type="ECO:0000256" key="1">
    <source>
        <dbReference type="ARBA" id="ARBA00023015"/>
    </source>
</evidence>
<reference evidence="5 6" key="1">
    <citation type="submission" date="2021-03" db="EMBL/GenBank/DDBJ databases">
        <title>Five novel Rahnella species.</title>
        <authorList>
            <person name="Brady C."/>
            <person name="Asselin J."/>
            <person name="Beer S."/>
            <person name="Bruberg M.B."/>
            <person name="Crampton B."/>
            <person name="Venter S."/>
            <person name="Arnold D."/>
            <person name="Denman S."/>
        </authorList>
    </citation>
    <scope>NUCLEOTIDE SEQUENCE [LARGE SCALE GENOMIC DNA]</scope>
    <source>
        <strain evidence="5 6">L72c</strain>
    </source>
</reference>
<dbReference type="InterPro" id="IPR018062">
    <property type="entry name" value="HTH_AraC-typ_CS"/>
</dbReference>
<dbReference type="RefSeq" id="WP_217137499.1">
    <property type="nucleotide sequence ID" value="NZ_JAFMOU010000054.1"/>
</dbReference>
<feature type="domain" description="HTH araC/xylS-type" evidence="4">
    <location>
        <begin position="202"/>
        <end position="300"/>
    </location>
</feature>
<dbReference type="Pfam" id="PF12833">
    <property type="entry name" value="HTH_18"/>
    <property type="match status" value="1"/>
</dbReference>
<dbReference type="Pfam" id="PF12852">
    <property type="entry name" value="Cupin_6"/>
    <property type="match status" value="1"/>
</dbReference>